<dbReference type="PROSITE" id="PS50206">
    <property type="entry name" value="RHODANESE_3"/>
    <property type="match status" value="1"/>
</dbReference>
<proteinExistence type="predicted"/>
<evidence type="ECO:0000313" key="4">
    <source>
        <dbReference type="Proteomes" id="UP000218151"/>
    </source>
</evidence>
<accession>A0A2A2SIG0</accession>
<evidence type="ECO:0000259" key="2">
    <source>
        <dbReference type="PROSITE" id="PS50206"/>
    </source>
</evidence>
<dbReference type="InterPro" id="IPR022376">
    <property type="entry name" value="PQQ_CXXCW"/>
</dbReference>
<gene>
    <name evidence="3" type="ORF">CKY28_06645</name>
</gene>
<dbReference type="SUPFAM" id="SSF52821">
    <property type="entry name" value="Rhodanese/Cell cycle control phosphatase"/>
    <property type="match status" value="1"/>
</dbReference>
<dbReference type="InterPro" id="IPR036873">
    <property type="entry name" value="Rhodanese-like_dom_sf"/>
</dbReference>
<dbReference type="AlphaFoldDB" id="A0A2A2SIG0"/>
<dbReference type="RefSeq" id="WP_095997506.1">
    <property type="nucleotide sequence ID" value="NZ_NSLI01000002.1"/>
</dbReference>
<comment type="caution">
    <text evidence="3">The sequence shown here is derived from an EMBL/GenBank/DDBJ whole genome shotgun (WGS) entry which is preliminary data.</text>
</comment>
<dbReference type="Proteomes" id="UP000218151">
    <property type="component" value="Unassembled WGS sequence"/>
</dbReference>
<feature type="signal peptide" evidence="1">
    <location>
        <begin position="1"/>
        <end position="28"/>
    </location>
</feature>
<dbReference type="OrthoDB" id="176845at2"/>
<dbReference type="NCBIfam" id="TIGR03865">
    <property type="entry name" value="PQQ_CXXCW"/>
    <property type="match status" value="1"/>
</dbReference>
<evidence type="ECO:0000313" key="3">
    <source>
        <dbReference type="EMBL" id="PAX09008.1"/>
    </source>
</evidence>
<reference evidence="4" key="1">
    <citation type="submission" date="2017-09" db="EMBL/GenBank/DDBJ databases">
        <authorList>
            <person name="Feng G."/>
            <person name="Zhu H."/>
        </authorList>
    </citation>
    <scope>NUCLEOTIDE SEQUENCE [LARGE SCALE GENOMIC DNA]</scope>
    <source>
        <strain evidence="4">1PNM-20</strain>
    </source>
</reference>
<dbReference type="Gene3D" id="3.40.250.10">
    <property type="entry name" value="Rhodanese-like domain"/>
    <property type="match status" value="1"/>
</dbReference>
<keyword evidence="4" id="KW-1185">Reference proteome</keyword>
<protein>
    <submittedName>
        <fullName evidence="3">Rhodanese</fullName>
    </submittedName>
</protein>
<sequence>MRAETGKQGRVIRTTVAVLSLFALSAQDAPAPFDPATGYRIGQYRAVVPGTPPGVPRVDAAGVARMLRQGGAVLIDVFPAEGGVRDPATGRWRLARTHRTIPGAAWFPEAGRGRVNPGVERWFLDGVAELARGKPGRPIVLFCLADCWMSWNASLRLTRAGYPRVHWFGEGTDGWRDLGRPLVTAAPFGSSTR</sequence>
<evidence type="ECO:0000256" key="1">
    <source>
        <dbReference type="SAM" id="SignalP"/>
    </source>
</evidence>
<dbReference type="InterPro" id="IPR001763">
    <property type="entry name" value="Rhodanese-like_dom"/>
</dbReference>
<organism evidence="3 4">
    <name type="scientific">Sphingomonas lenta</name>
    <dbReference type="NCBI Taxonomy" id="1141887"/>
    <lineage>
        <taxon>Bacteria</taxon>
        <taxon>Pseudomonadati</taxon>
        <taxon>Pseudomonadota</taxon>
        <taxon>Alphaproteobacteria</taxon>
        <taxon>Sphingomonadales</taxon>
        <taxon>Sphingomonadaceae</taxon>
        <taxon>Sphingomonas</taxon>
    </lineage>
</organism>
<keyword evidence="1" id="KW-0732">Signal</keyword>
<dbReference type="CDD" id="cd00158">
    <property type="entry name" value="RHOD"/>
    <property type="match status" value="1"/>
</dbReference>
<feature type="chain" id="PRO_5012968754" evidence="1">
    <location>
        <begin position="29"/>
        <end position="193"/>
    </location>
</feature>
<dbReference type="EMBL" id="NSLI01000002">
    <property type="protein sequence ID" value="PAX09008.1"/>
    <property type="molecule type" value="Genomic_DNA"/>
</dbReference>
<name>A0A2A2SIG0_9SPHN</name>
<feature type="domain" description="Rhodanese" evidence="2">
    <location>
        <begin position="127"/>
        <end position="184"/>
    </location>
</feature>